<dbReference type="AlphaFoldDB" id="A0A5C6FM48"/>
<sequence>MGPSGNVAVCRWSVNRIKRLPGRWLAGAGSPVGDFRSEQGTDAGTVVRFADVVPLALWSKPKPRGPQPRSDEALTHNALTHELNTVKPIPGNRPAVDERTVQSDCSPAEQ</sequence>
<feature type="region of interest" description="Disordered" evidence="1">
    <location>
        <begin position="78"/>
        <end position="110"/>
    </location>
</feature>
<organism evidence="2 3">
    <name type="scientific">Crateriforma conspicua</name>
    <dbReference type="NCBI Taxonomy" id="2527996"/>
    <lineage>
        <taxon>Bacteria</taxon>
        <taxon>Pseudomonadati</taxon>
        <taxon>Planctomycetota</taxon>
        <taxon>Planctomycetia</taxon>
        <taxon>Planctomycetales</taxon>
        <taxon>Planctomycetaceae</taxon>
        <taxon>Crateriforma</taxon>
    </lineage>
</organism>
<dbReference type="EMBL" id="SJPZ01000002">
    <property type="protein sequence ID" value="TWU63230.1"/>
    <property type="molecule type" value="Genomic_DNA"/>
</dbReference>
<evidence type="ECO:0000256" key="1">
    <source>
        <dbReference type="SAM" id="MobiDB-lite"/>
    </source>
</evidence>
<gene>
    <name evidence="2" type="ORF">V7x_49700</name>
</gene>
<name>A0A5C6FM48_9PLAN</name>
<evidence type="ECO:0000313" key="3">
    <source>
        <dbReference type="Proteomes" id="UP000316476"/>
    </source>
</evidence>
<proteinExistence type="predicted"/>
<dbReference type="Proteomes" id="UP000316476">
    <property type="component" value="Unassembled WGS sequence"/>
</dbReference>
<evidence type="ECO:0000313" key="2">
    <source>
        <dbReference type="EMBL" id="TWU63230.1"/>
    </source>
</evidence>
<accession>A0A5C6FM48</accession>
<protein>
    <submittedName>
        <fullName evidence="2">Uncharacterized protein</fullName>
    </submittedName>
</protein>
<reference evidence="2 3" key="1">
    <citation type="submission" date="2019-02" db="EMBL/GenBank/DDBJ databases">
        <title>Deep-cultivation of Planctomycetes and their phenomic and genomic characterization uncovers novel biology.</title>
        <authorList>
            <person name="Wiegand S."/>
            <person name="Jogler M."/>
            <person name="Boedeker C."/>
            <person name="Pinto D."/>
            <person name="Vollmers J."/>
            <person name="Rivas-Marin E."/>
            <person name="Kohn T."/>
            <person name="Peeters S.H."/>
            <person name="Heuer A."/>
            <person name="Rast P."/>
            <person name="Oberbeckmann S."/>
            <person name="Bunk B."/>
            <person name="Jeske O."/>
            <person name="Meyerdierks A."/>
            <person name="Storesund J.E."/>
            <person name="Kallscheuer N."/>
            <person name="Luecker S."/>
            <person name="Lage O.M."/>
            <person name="Pohl T."/>
            <person name="Merkel B.J."/>
            <person name="Hornburger P."/>
            <person name="Mueller R.-W."/>
            <person name="Bruemmer F."/>
            <person name="Labrenz M."/>
            <person name="Spormann A.M."/>
            <person name="Op Den Camp H."/>
            <person name="Overmann J."/>
            <person name="Amann R."/>
            <person name="Jetten M.S.M."/>
            <person name="Mascher T."/>
            <person name="Medema M.H."/>
            <person name="Devos D.P."/>
            <person name="Kaster A.-K."/>
            <person name="Ovreas L."/>
            <person name="Rohde M."/>
            <person name="Galperin M.Y."/>
            <person name="Jogler C."/>
        </authorList>
    </citation>
    <scope>NUCLEOTIDE SEQUENCE [LARGE SCALE GENOMIC DNA]</scope>
    <source>
        <strain evidence="2 3">V7</strain>
    </source>
</reference>
<comment type="caution">
    <text evidence="2">The sequence shown here is derived from an EMBL/GenBank/DDBJ whole genome shotgun (WGS) entry which is preliminary data.</text>
</comment>